<dbReference type="PANTHER" id="PTHR21485">
    <property type="entry name" value="HAD SUPERFAMILY MEMBERS CMAS AND KDSC"/>
    <property type="match status" value="1"/>
</dbReference>
<gene>
    <name evidence="1" type="ORF">J2S18_001475</name>
</gene>
<sequence>MINMLFTICGRAGSKGIKNKNIREFCGYPLPFYSLSVIDMLKKMNYEFNIDVVVNSDSLELLDMMKNNPFFIVNTINRSNDLGGDDIPKIAVIYDCMDKMQKRKNKKYDMIIDLDITSPLRTVDDLKNLIETHIRTGADVTTSVTDSRRNPYFNMVKKTKHGYQKVLNSEYTSRQQAPEVFDMNASLYAYKPEFLISGKGVLEGYCECIYMYDTGILDLDYENDFELMEVIATYLYEHKHKFGDIYRHIKKQI</sequence>
<name>A0ABT9UTA7_9FIRM</name>
<dbReference type="SUPFAM" id="SSF53448">
    <property type="entry name" value="Nucleotide-diphospho-sugar transferases"/>
    <property type="match status" value="1"/>
</dbReference>
<accession>A0ABT9UTA7</accession>
<dbReference type="InterPro" id="IPR003329">
    <property type="entry name" value="Cytidylyl_trans"/>
</dbReference>
<organism evidence="1 2">
    <name type="scientific">Eubacterium multiforme</name>
    <dbReference type="NCBI Taxonomy" id="83339"/>
    <lineage>
        <taxon>Bacteria</taxon>
        <taxon>Bacillati</taxon>
        <taxon>Bacillota</taxon>
        <taxon>Clostridia</taxon>
        <taxon>Eubacteriales</taxon>
        <taxon>Eubacteriaceae</taxon>
        <taxon>Eubacterium</taxon>
    </lineage>
</organism>
<keyword evidence="1" id="KW-0808">Transferase</keyword>
<evidence type="ECO:0000313" key="2">
    <source>
        <dbReference type="Proteomes" id="UP001228504"/>
    </source>
</evidence>
<evidence type="ECO:0000313" key="1">
    <source>
        <dbReference type="EMBL" id="MDQ0149545.1"/>
    </source>
</evidence>
<proteinExistence type="predicted"/>
<protein>
    <submittedName>
        <fullName evidence="1">CMP-N,N'-diacetyllegionaminic acid synthase</fullName>
        <ecNumber evidence="1">2.7.7.82</ecNumber>
    </submittedName>
</protein>
<dbReference type="InterPro" id="IPR029044">
    <property type="entry name" value="Nucleotide-diphossugar_trans"/>
</dbReference>
<dbReference type="PANTHER" id="PTHR21485:SF6">
    <property type="entry name" value="N-ACYLNEURAMINATE CYTIDYLYLTRANSFERASE-RELATED"/>
    <property type="match status" value="1"/>
</dbReference>
<dbReference type="Pfam" id="PF02348">
    <property type="entry name" value="CTP_transf_3"/>
    <property type="match status" value="1"/>
</dbReference>
<keyword evidence="2" id="KW-1185">Reference proteome</keyword>
<reference evidence="1 2" key="1">
    <citation type="submission" date="2023-07" db="EMBL/GenBank/DDBJ databases">
        <title>Genomic Encyclopedia of Type Strains, Phase IV (KMG-IV): sequencing the most valuable type-strain genomes for metagenomic binning, comparative biology and taxonomic classification.</title>
        <authorList>
            <person name="Goeker M."/>
        </authorList>
    </citation>
    <scope>NUCLEOTIDE SEQUENCE [LARGE SCALE GENOMIC DNA]</scope>
    <source>
        <strain evidence="1 2">DSM 20694</strain>
    </source>
</reference>
<dbReference type="RefSeq" id="WP_307485127.1">
    <property type="nucleotide sequence ID" value="NZ_JAUSUF010000003.1"/>
</dbReference>
<dbReference type="CDD" id="cd02513">
    <property type="entry name" value="CMP-NeuAc_Synthase"/>
    <property type="match status" value="1"/>
</dbReference>
<dbReference type="EC" id="2.7.7.82" evidence="1"/>
<dbReference type="Gene3D" id="3.90.550.10">
    <property type="entry name" value="Spore Coat Polysaccharide Biosynthesis Protein SpsA, Chain A"/>
    <property type="match status" value="1"/>
</dbReference>
<dbReference type="GO" id="GO:0016779">
    <property type="term" value="F:nucleotidyltransferase activity"/>
    <property type="evidence" value="ECO:0007669"/>
    <property type="project" value="UniProtKB-KW"/>
</dbReference>
<keyword evidence="1" id="KW-0548">Nucleotidyltransferase</keyword>
<comment type="caution">
    <text evidence="1">The sequence shown here is derived from an EMBL/GenBank/DDBJ whole genome shotgun (WGS) entry which is preliminary data.</text>
</comment>
<dbReference type="Proteomes" id="UP001228504">
    <property type="component" value="Unassembled WGS sequence"/>
</dbReference>
<dbReference type="EMBL" id="JAUSUF010000003">
    <property type="protein sequence ID" value="MDQ0149545.1"/>
    <property type="molecule type" value="Genomic_DNA"/>
</dbReference>
<dbReference type="InterPro" id="IPR050793">
    <property type="entry name" value="CMP-NeuNAc_synthase"/>
</dbReference>